<dbReference type="Gene3D" id="1.25.40.10">
    <property type="entry name" value="Tetratricopeptide repeat domain"/>
    <property type="match status" value="1"/>
</dbReference>
<accession>A0A6N9HDS5</accession>
<dbReference type="Pfam" id="PF13975">
    <property type="entry name" value="gag-asp_proteas"/>
    <property type="match status" value="1"/>
</dbReference>
<feature type="domain" description="Peptidase A2" evidence="3">
    <location>
        <begin position="57"/>
        <end position="138"/>
    </location>
</feature>
<evidence type="ECO:0000259" key="3">
    <source>
        <dbReference type="PROSITE" id="PS50175"/>
    </source>
</evidence>
<evidence type="ECO:0000256" key="1">
    <source>
        <dbReference type="ARBA" id="ARBA00022801"/>
    </source>
</evidence>
<feature type="chain" id="PRO_5026904025" description="Peptidase A2 domain-containing protein" evidence="2">
    <location>
        <begin position="22"/>
        <end position="517"/>
    </location>
</feature>
<dbReference type="Pfam" id="PF13650">
    <property type="entry name" value="Asp_protease_2"/>
    <property type="match status" value="1"/>
</dbReference>
<dbReference type="InterPro" id="IPR034122">
    <property type="entry name" value="Retropepsin-like_bacterial"/>
</dbReference>
<organism evidence="4 5">
    <name type="scientific">Pseudoduganella guangdongensis</name>
    <dbReference type="NCBI Taxonomy" id="2692179"/>
    <lineage>
        <taxon>Bacteria</taxon>
        <taxon>Pseudomonadati</taxon>
        <taxon>Pseudomonadota</taxon>
        <taxon>Betaproteobacteria</taxon>
        <taxon>Burkholderiales</taxon>
        <taxon>Oxalobacteraceae</taxon>
        <taxon>Telluria group</taxon>
        <taxon>Pseudoduganella</taxon>
    </lineage>
</organism>
<dbReference type="CDD" id="cd05483">
    <property type="entry name" value="retropepsin_like_bacteria"/>
    <property type="match status" value="2"/>
</dbReference>
<protein>
    <recommendedName>
        <fullName evidence="3">Peptidase A2 domain-containing protein</fullName>
    </recommendedName>
</protein>
<reference evidence="4 5" key="1">
    <citation type="submission" date="2019-12" db="EMBL/GenBank/DDBJ databases">
        <title>Novel species isolated from a subtropical stream in China.</title>
        <authorList>
            <person name="Lu H."/>
        </authorList>
    </citation>
    <scope>NUCLEOTIDE SEQUENCE [LARGE SCALE GENOMIC DNA]</scope>
    <source>
        <strain evidence="4 5">DS3</strain>
    </source>
</reference>
<evidence type="ECO:0000313" key="5">
    <source>
        <dbReference type="Proteomes" id="UP000448575"/>
    </source>
</evidence>
<keyword evidence="5" id="KW-1185">Reference proteome</keyword>
<keyword evidence="1" id="KW-0378">Hydrolase</keyword>
<dbReference type="InterPro" id="IPR021109">
    <property type="entry name" value="Peptidase_aspartic_dom_sf"/>
</dbReference>
<dbReference type="InterPro" id="IPR011990">
    <property type="entry name" value="TPR-like_helical_dom_sf"/>
</dbReference>
<name>A0A6N9HDS5_9BURK</name>
<dbReference type="GO" id="GO:0006508">
    <property type="term" value="P:proteolysis"/>
    <property type="evidence" value="ECO:0007669"/>
    <property type="project" value="InterPro"/>
</dbReference>
<dbReference type="RefSeq" id="WP_161024569.1">
    <property type="nucleotide sequence ID" value="NZ_WWCJ01000003.1"/>
</dbReference>
<dbReference type="SUPFAM" id="SSF48452">
    <property type="entry name" value="TPR-like"/>
    <property type="match status" value="1"/>
</dbReference>
<keyword evidence="2" id="KW-0732">Signal</keyword>
<sequence>MHNALLAAAIVSTLYATTVTAAAPSTCEYIRGEPIPLQIQGWYSRPVLEGKINSLTVPMLVDTGAAYTLIKARSIELLQLPARLQRGGAAGLGGLTRRSFTTAVSEFSVGNTKPIRANFPVAAMSQHDVFGAVLGVDFLLQADLEIDFAAHRLQFNRLGNCSKDTVLLPNAAVLDAPVDASDPRPHFYVNVNAVPVRTLIDTGAPYSLIDIHAARRAGITPSMPGAMERTPVTGAGEGSLAAWIVPVSEMGIGKDTHKNLKITLTTVNHNTADPRGTEMILGTDFLASHRVLFSRSQGKVYLENKAPLKLITSIADRVEWLEIDAAQGNPGAMAHLAMRLENGEGIAQDTARAAKLRETAGAKGDFKTRLQKANQQLSDGEFAIAAPALRQLAQSVSSSRYTELEAYIATALNGETHTAQEELKIFLKRANDESWPTPIMEFLAGESSASSLLKTARKDEGRANSRECEAHYYIAQAARLKGDRGAARQSFESALAICPASGFEHRASTTALKQTEL</sequence>
<dbReference type="Gene3D" id="2.40.70.10">
    <property type="entry name" value="Acid Proteases"/>
    <property type="match status" value="2"/>
</dbReference>
<dbReference type="InterPro" id="IPR001995">
    <property type="entry name" value="Peptidase_A2_cat"/>
</dbReference>
<comment type="caution">
    <text evidence="4">The sequence shown here is derived from an EMBL/GenBank/DDBJ whole genome shotgun (WGS) entry which is preliminary data.</text>
</comment>
<feature type="signal peptide" evidence="2">
    <location>
        <begin position="1"/>
        <end position="21"/>
    </location>
</feature>
<dbReference type="SUPFAM" id="SSF50630">
    <property type="entry name" value="Acid proteases"/>
    <property type="match status" value="2"/>
</dbReference>
<dbReference type="AlphaFoldDB" id="A0A6N9HDS5"/>
<dbReference type="EMBL" id="WWCJ01000003">
    <property type="protein sequence ID" value="MYN01559.1"/>
    <property type="molecule type" value="Genomic_DNA"/>
</dbReference>
<evidence type="ECO:0000313" key="4">
    <source>
        <dbReference type="EMBL" id="MYN01559.1"/>
    </source>
</evidence>
<proteinExistence type="predicted"/>
<dbReference type="PROSITE" id="PS50175">
    <property type="entry name" value="ASP_PROT_RETROV"/>
    <property type="match status" value="1"/>
</dbReference>
<dbReference type="InterPro" id="IPR001969">
    <property type="entry name" value="Aspartic_peptidase_AS"/>
</dbReference>
<dbReference type="Proteomes" id="UP000448575">
    <property type="component" value="Unassembled WGS sequence"/>
</dbReference>
<dbReference type="GO" id="GO:0004190">
    <property type="term" value="F:aspartic-type endopeptidase activity"/>
    <property type="evidence" value="ECO:0007669"/>
    <property type="project" value="InterPro"/>
</dbReference>
<dbReference type="PROSITE" id="PS00141">
    <property type="entry name" value="ASP_PROTEASE"/>
    <property type="match status" value="1"/>
</dbReference>
<gene>
    <name evidence="4" type="ORF">GTP41_05555</name>
</gene>
<evidence type="ECO:0000256" key="2">
    <source>
        <dbReference type="SAM" id="SignalP"/>
    </source>
</evidence>